<accession>A0ABV6HMG5</accession>
<name>A0ABV6HMG5_9SPHI</name>
<dbReference type="Proteomes" id="UP001589774">
    <property type="component" value="Unassembled WGS sequence"/>
</dbReference>
<dbReference type="InterPro" id="IPR009057">
    <property type="entry name" value="Homeodomain-like_sf"/>
</dbReference>
<reference evidence="4 5" key="1">
    <citation type="submission" date="2024-09" db="EMBL/GenBank/DDBJ databases">
        <authorList>
            <person name="Sun Q."/>
            <person name="Mori K."/>
        </authorList>
    </citation>
    <scope>NUCLEOTIDE SEQUENCE [LARGE SCALE GENOMIC DNA]</scope>
    <source>
        <strain evidence="4 5">CCM 7765</strain>
    </source>
</reference>
<gene>
    <name evidence="4" type="ORF">ACFFI0_17330</name>
</gene>
<dbReference type="SUPFAM" id="SSF46689">
    <property type="entry name" value="Homeodomain-like"/>
    <property type="match status" value="1"/>
</dbReference>
<proteinExistence type="predicted"/>
<evidence type="ECO:0000259" key="3">
    <source>
        <dbReference type="PROSITE" id="PS50977"/>
    </source>
</evidence>
<dbReference type="EMBL" id="JBHLWO010000002">
    <property type="protein sequence ID" value="MFC0320090.1"/>
    <property type="molecule type" value="Genomic_DNA"/>
</dbReference>
<dbReference type="InterPro" id="IPR001647">
    <property type="entry name" value="HTH_TetR"/>
</dbReference>
<dbReference type="PROSITE" id="PS50977">
    <property type="entry name" value="HTH_TETR_2"/>
    <property type="match status" value="1"/>
</dbReference>
<organism evidence="4 5">
    <name type="scientific">Olivibacter oleidegradans</name>
    <dbReference type="NCBI Taxonomy" id="760123"/>
    <lineage>
        <taxon>Bacteria</taxon>
        <taxon>Pseudomonadati</taxon>
        <taxon>Bacteroidota</taxon>
        <taxon>Sphingobacteriia</taxon>
        <taxon>Sphingobacteriales</taxon>
        <taxon>Sphingobacteriaceae</taxon>
        <taxon>Olivibacter</taxon>
    </lineage>
</organism>
<evidence type="ECO:0000313" key="5">
    <source>
        <dbReference type="Proteomes" id="UP001589774"/>
    </source>
</evidence>
<comment type="caution">
    <text evidence="4">The sequence shown here is derived from an EMBL/GenBank/DDBJ whole genome shotgun (WGS) entry which is preliminary data.</text>
</comment>
<feature type="DNA-binding region" description="H-T-H motif" evidence="2">
    <location>
        <begin position="28"/>
        <end position="47"/>
    </location>
</feature>
<protein>
    <submittedName>
        <fullName evidence="4">TetR/AcrR family transcriptional regulator</fullName>
    </submittedName>
</protein>
<dbReference type="Gene3D" id="1.10.357.10">
    <property type="entry name" value="Tetracycline Repressor, domain 2"/>
    <property type="match status" value="1"/>
</dbReference>
<evidence type="ECO:0000313" key="4">
    <source>
        <dbReference type="EMBL" id="MFC0320090.1"/>
    </source>
</evidence>
<evidence type="ECO:0000256" key="1">
    <source>
        <dbReference type="ARBA" id="ARBA00023125"/>
    </source>
</evidence>
<evidence type="ECO:0000256" key="2">
    <source>
        <dbReference type="PROSITE-ProRule" id="PRU00335"/>
    </source>
</evidence>
<dbReference type="Pfam" id="PF00440">
    <property type="entry name" value="TetR_N"/>
    <property type="match status" value="1"/>
</dbReference>
<keyword evidence="1 2" id="KW-0238">DNA-binding</keyword>
<dbReference type="RefSeq" id="WP_130855324.1">
    <property type="nucleotide sequence ID" value="NZ_JBHLWO010000002.1"/>
</dbReference>
<keyword evidence="5" id="KW-1185">Reference proteome</keyword>
<feature type="domain" description="HTH tetR-type" evidence="3">
    <location>
        <begin position="5"/>
        <end position="65"/>
    </location>
</feature>
<sequence>MSKRENVTADILKQTIAILKAEGSSGVTMRQVANKTGITLSNLQYYFPDRTKLFQAMCEFFFRQCEKTILSELSTINVNDRASTNGFIKKLLEMLIVDGINDYDHSIFRELWALMLRDKELAETVHRFYRNYANWLVQLISQFTPCPEKVVSLLIPYADGYEIMGADLPLERNAIVEMLSEIISQMTRKK</sequence>